<protein>
    <submittedName>
        <fullName evidence="1">Uncharacterized protein</fullName>
    </submittedName>
</protein>
<evidence type="ECO:0000313" key="2">
    <source>
        <dbReference type="Proteomes" id="UP001153636"/>
    </source>
</evidence>
<sequence>MIPLKKNEETNFMDKYLERKAYAFTSIHKASCLLDPKAQGCYLIAEEQLDAIKHLVSFARSSHFSVDAISQIIDHEQLLVEIFNYRAHEGMWAKDFIWTASFARSSYFSVDSISQIIDHEQLLIEVSNYRAHEGMWAKNFI</sequence>
<accession>A0A9P0CUY8</accession>
<keyword evidence="2" id="KW-1185">Reference proteome</keyword>
<proteinExistence type="predicted"/>
<dbReference type="Proteomes" id="UP001153636">
    <property type="component" value="Chromosome 3"/>
</dbReference>
<reference evidence="1" key="1">
    <citation type="submission" date="2022-01" db="EMBL/GenBank/DDBJ databases">
        <authorList>
            <person name="King R."/>
        </authorList>
    </citation>
    <scope>NUCLEOTIDE SEQUENCE</scope>
</reference>
<gene>
    <name evidence="1" type="ORF">PSYICH_LOCUS9550</name>
</gene>
<dbReference type="EMBL" id="OV651815">
    <property type="protein sequence ID" value="CAH1108721.1"/>
    <property type="molecule type" value="Genomic_DNA"/>
</dbReference>
<name>A0A9P0CUY8_9CUCU</name>
<organism evidence="1 2">
    <name type="scientific">Psylliodes chrysocephalus</name>
    <dbReference type="NCBI Taxonomy" id="3402493"/>
    <lineage>
        <taxon>Eukaryota</taxon>
        <taxon>Metazoa</taxon>
        <taxon>Ecdysozoa</taxon>
        <taxon>Arthropoda</taxon>
        <taxon>Hexapoda</taxon>
        <taxon>Insecta</taxon>
        <taxon>Pterygota</taxon>
        <taxon>Neoptera</taxon>
        <taxon>Endopterygota</taxon>
        <taxon>Coleoptera</taxon>
        <taxon>Polyphaga</taxon>
        <taxon>Cucujiformia</taxon>
        <taxon>Chrysomeloidea</taxon>
        <taxon>Chrysomelidae</taxon>
        <taxon>Galerucinae</taxon>
        <taxon>Alticini</taxon>
        <taxon>Psylliodes</taxon>
    </lineage>
</organism>
<dbReference type="OrthoDB" id="6778913at2759"/>
<evidence type="ECO:0000313" key="1">
    <source>
        <dbReference type="EMBL" id="CAH1108721.1"/>
    </source>
</evidence>
<dbReference type="AlphaFoldDB" id="A0A9P0CUY8"/>